<evidence type="ECO:0000313" key="7">
    <source>
        <dbReference type="EMBL" id="MEJ2866226.1"/>
    </source>
</evidence>
<evidence type="ECO:0000313" key="8">
    <source>
        <dbReference type="Proteomes" id="UP001385809"/>
    </source>
</evidence>
<organism evidence="7 8">
    <name type="scientific">Actinomycetospora aurantiaca</name>
    <dbReference type="NCBI Taxonomy" id="3129233"/>
    <lineage>
        <taxon>Bacteria</taxon>
        <taxon>Bacillati</taxon>
        <taxon>Actinomycetota</taxon>
        <taxon>Actinomycetes</taxon>
        <taxon>Pseudonocardiales</taxon>
        <taxon>Pseudonocardiaceae</taxon>
        <taxon>Actinomycetospora</taxon>
    </lineage>
</organism>
<feature type="transmembrane region" description="Helical" evidence="6">
    <location>
        <begin position="276"/>
        <end position="296"/>
    </location>
</feature>
<evidence type="ECO:0000256" key="6">
    <source>
        <dbReference type="SAM" id="Phobius"/>
    </source>
</evidence>
<dbReference type="InterPro" id="IPR050833">
    <property type="entry name" value="Poly_Biosynth_Transport"/>
</dbReference>
<accession>A0ABU8MGX0</accession>
<keyword evidence="3 6" id="KW-0812">Transmembrane</keyword>
<protein>
    <recommendedName>
        <fullName evidence="9">Polysaccharide biosynthesis protein</fullName>
    </recommendedName>
</protein>
<dbReference type="PANTHER" id="PTHR30250:SF26">
    <property type="entry name" value="PSMA PROTEIN"/>
    <property type="match status" value="1"/>
</dbReference>
<evidence type="ECO:0000256" key="1">
    <source>
        <dbReference type="ARBA" id="ARBA00004651"/>
    </source>
</evidence>
<feature type="transmembrane region" description="Helical" evidence="6">
    <location>
        <begin position="371"/>
        <end position="391"/>
    </location>
</feature>
<dbReference type="RefSeq" id="WP_337692853.1">
    <property type="nucleotide sequence ID" value="NZ_JBBEGN010000001.1"/>
</dbReference>
<evidence type="ECO:0000256" key="4">
    <source>
        <dbReference type="ARBA" id="ARBA00022989"/>
    </source>
</evidence>
<name>A0ABU8MGX0_9PSEU</name>
<comment type="subcellular location">
    <subcellularLocation>
        <location evidence="1">Cell membrane</location>
        <topology evidence="1">Multi-pass membrane protein</topology>
    </subcellularLocation>
</comment>
<evidence type="ECO:0000256" key="3">
    <source>
        <dbReference type="ARBA" id="ARBA00022692"/>
    </source>
</evidence>
<dbReference type="Proteomes" id="UP001385809">
    <property type="component" value="Unassembled WGS sequence"/>
</dbReference>
<feature type="transmembrane region" description="Helical" evidence="6">
    <location>
        <begin position="132"/>
        <end position="154"/>
    </location>
</feature>
<feature type="transmembrane region" description="Helical" evidence="6">
    <location>
        <begin position="160"/>
        <end position="178"/>
    </location>
</feature>
<keyword evidence="8" id="KW-1185">Reference proteome</keyword>
<evidence type="ECO:0008006" key="9">
    <source>
        <dbReference type="Google" id="ProtNLM"/>
    </source>
</evidence>
<sequence length="413" mass="43307">MIGLADQLLSSGTNFVFVFVVARTLDEHEFGVFVIGMSLTLFVAGVQRAFIGEPLLSLVSTIRDTAHRNDMIHAAVVLAFLAGVAALGVISLVSVITHDSVAALWYTAICLPFLLVQDACRYAALAIHRQSAALLSDGVWFLVQFGSMAVLVTAGVDGPLALAGTWTAGAAVAMLVLLRSLGVELGRRPVLGAWWSLSRTVSGWRTATSIAGQFQQQGIVVLVGVLLTPTAAGGLRIAQLLVAQPVTTVAAAVVTILIPLTARLHADGDGPETARMLVRVEIVAGVAAVAVAMLAWERTDLMRLVFPAYLDQADLLIPICLQAACVCLSSPLQAVARGRRRLKPLFVGQIACALVAIATTALGARSHGAEGAAWGLTAGAFAFLVTSVIACRGMSSPMRVPSHDRKEEDGCRT</sequence>
<feature type="transmembrane region" description="Helical" evidence="6">
    <location>
        <begin position="345"/>
        <end position="365"/>
    </location>
</feature>
<feature type="transmembrane region" description="Helical" evidence="6">
    <location>
        <begin position="244"/>
        <end position="264"/>
    </location>
</feature>
<feature type="transmembrane region" description="Helical" evidence="6">
    <location>
        <begin position="102"/>
        <end position="120"/>
    </location>
</feature>
<feature type="transmembrane region" description="Helical" evidence="6">
    <location>
        <begin position="30"/>
        <end position="51"/>
    </location>
</feature>
<dbReference type="EMBL" id="JBBEGN010000001">
    <property type="protein sequence ID" value="MEJ2866226.1"/>
    <property type="molecule type" value="Genomic_DNA"/>
</dbReference>
<dbReference type="PANTHER" id="PTHR30250">
    <property type="entry name" value="PST FAMILY PREDICTED COLANIC ACID TRANSPORTER"/>
    <property type="match status" value="1"/>
</dbReference>
<reference evidence="7 8" key="1">
    <citation type="submission" date="2024-03" db="EMBL/GenBank/DDBJ databases">
        <title>Actinomycetospora sp. OC33-EN08, a novel actinomycete isolated from wild orchid (Aerides multiflora).</title>
        <authorList>
            <person name="Suriyachadkun C."/>
        </authorList>
    </citation>
    <scope>NUCLEOTIDE SEQUENCE [LARGE SCALE GENOMIC DNA]</scope>
    <source>
        <strain evidence="7 8">OC33-EN08</strain>
    </source>
</reference>
<keyword evidence="2" id="KW-1003">Cell membrane</keyword>
<proteinExistence type="predicted"/>
<feature type="transmembrane region" description="Helical" evidence="6">
    <location>
        <begin position="72"/>
        <end position="96"/>
    </location>
</feature>
<evidence type="ECO:0000256" key="5">
    <source>
        <dbReference type="ARBA" id="ARBA00023136"/>
    </source>
</evidence>
<keyword evidence="5 6" id="KW-0472">Membrane</keyword>
<evidence type="ECO:0000256" key="2">
    <source>
        <dbReference type="ARBA" id="ARBA00022475"/>
    </source>
</evidence>
<keyword evidence="4 6" id="KW-1133">Transmembrane helix</keyword>
<gene>
    <name evidence="7" type="ORF">WCD74_00525</name>
</gene>
<comment type="caution">
    <text evidence="7">The sequence shown here is derived from an EMBL/GenBank/DDBJ whole genome shotgun (WGS) entry which is preliminary data.</text>
</comment>